<organism evidence="1 2">
    <name type="scientific">Mycena metata</name>
    <dbReference type="NCBI Taxonomy" id="1033252"/>
    <lineage>
        <taxon>Eukaryota</taxon>
        <taxon>Fungi</taxon>
        <taxon>Dikarya</taxon>
        <taxon>Basidiomycota</taxon>
        <taxon>Agaricomycotina</taxon>
        <taxon>Agaricomycetes</taxon>
        <taxon>Agaricomycetidae</taxon>
        <taxon>Agaricales</taxon>
        <taxon>Marasmiineae</taxon>
        <taxon>Mycenaceae</taxon>
        <taxon>Mycena</taxon>
    </lineage>
</organism>
<evidence type="ECO:0000313" key="2">
    <source>
        <dbReference type="Proteomes" id="UP001215598"/>
    </source>
</evidence>
<protein>
    <submittedName>
        <fullName evidence="1">Uncharacterized protein</fullName>
    </submittedName>
</protein>
<keyword evidence="2" id="KW-1185">Reference proteome</keyword>
<accession>A0AAD7HG92</accession>
<name>A0AAD7HG92_9AGAR</name>
<proteinExistence type="predicted"/>
<evidence type="ECO:0000313" key="1">
    <source>
        <dbReference type="EMBL" id="KAJ7720104.1"/>
    </source>
</evidence>
<dbReference type="Proteomes" id="UP001215598">
    <property type="component" value="Unassembled WGS sequence"/>
</dbReference>
<dbReference type="EMBL" id="JARKIB010000244">
    <property type="protein sequence ID" value="KAJ7720104.1"/>
    <property type="molecule type" value="Genomic_DNA"/>
</dbReference>
<reference evidence="1" key="1">
    <citation type="submission" date="2023-03" db="EMBL/GenBank/DDBJ databases">
        <title>Massive genome expansion in bonnet fungi (Mycena s.s.) driven by repeated elements and novel gene families across ecological guilds.</title>
        <authorList>
            <consortium name="Lawrence Berkeley National Laboratory"/>
            <person name="Harder C.B."/>
            <person name="Miyauchi S."/>
            <person name="Viragh M."/>
            <person name="Kuo A."/>
            <person name="Thoen E."/>
            <person name="Andreopoulos B."/>
            <person name="Lu D."/>
            <person name="Skrede I."/>
            <person name="Drula E."/>
            <person name="Henrissat B."/>
            <person name="Morin E."/>
            <person name="Kohler A."/>
            <person name="Barry K."/>
            <person name="LaButti K."/>
            <person name="Morin E."/>
            <person name="Salamov A."/>
            <person name="Lipzen A."/>
            <person name="Mereny Z."/>
            <person name="Hegedus B."/>
            <person name="Baldrian P."/>
            <person name="Stursova M."/>
            <person name="Weitz H."/>
            <person name="Taylor A."/>
            <person name="Grigoriev I.V."/>
            <person name="Nagy L.G."/>
            <person name="Martin F."/>
            <person name="Kauserud H."/>
        </authorList>
    </citation>
    <scope>NUCLEOTIDE SEQUENCE</scope>
    <source>
        <strain evidence="1">CBHHK182m</strain>
    </source>
</reference>
<sequence length="141" mass="16064">MNCAEVVFFPAPGAKSSCMPAHQQVVHTVELGAICWFIFECLHLLNSPAKEWARLDVIWHYQREFTINQARIIFGFSDTTSGEYASLRFSVWVICTLNWTVKGILSRQNEREVSQMGGVIYIRFTIWGEMTEIIDSGVGVK</sequence>
<gene>
    <name evidence="1" type="ORF">B0H16DRAFT_1474562</name>
</gene>
<comment type="caution">
    <text evidence="1">The sequence shown here is derived from an EMBL/GenBank/DDBJ whole genome shotgun (WGS) entry which is preliminary data.</text>
</comment>
<dbReference type="AlphaFoldDB" id="A0AAD7HG92"/>